<dbReference type="EMBL" id="JADQAZ010000003">
    <property type="protein sequence ID" value="MBT0958781.1"/>
    <property type="molecule type" value="Genomic_DNA"/>
</dbReference>
<keyword evidence="2" id="KW-0472">Membrane</keyword>
<keyword evidence="2" id="KW-1133">Transmembrane helix</keyword>
<evidence type="ECO:0000256" key="2">
    <source>
        <dbReference type="SAM" id="Phobius"/>
    </source>
</evidence>
<dbReference type="Proteomes" id="UP001315686">
    <property type="component" value="Unassembled WGS sequence"/>
</dbReference>
<feature type="transmembrane region" description="Helical" evidence="2">
    <location>
        <begin position="20"/>
        <end position="44"/>
    </location>
</feature>
<dbReference type="Pfam" id="PF13801">
    <property type="entry name" value="Metal_resist"/>
    <property type="match status" value="1"/>
</dbReference>
<dbReference type="InterPro" id="IPR025961">
    <property type="entry name" value="Metal_resist"/>
</dbReference>
<evidence type="ECO:0000256" key="1">
    <source>
        <dbReference type="SAM" id="MobiDB-lite"/>
    </source>
</evidence>
<evidence type="ECO:0000313" key="3">
    <source>
        <dbReference type="EMBL" id="MBT0958781.1"/>
    </source>
</evidence>
<evidence type="ECO:0000313" key="4">
    <source>
        <dbReference type="Proteomes" id="UP001315686"/>
    </source>
</evidence>
<keyword evidence="4" id="KW-1185">Reference proteome</keyword>
<name>A0AAP2G8Y3_9RHOB</name>
<comment type="caution">
    <text evidence="3">The sequence shown here is derived from an EMBL/GenBank/DDBJ whole genome shotgun (WGS) entry which is preliminary data.</text>
</comment>
<protein>
    <submittedName>
        <fullName evidence="3">Periplasmic heavy metal sensor</fullName>
    </submittedName>
</protein>
<feature type="region of interest" description="Disordered" evidence="1">
    <location>
        <begin position="46"/>
        <end position="81"/>
    </location>
</feature>
<proteinExistence type="predicted"/>
<keyword evidence="2" id="KW-0812">Transmembrane</keyword>
<dbReference type="AlphaFoldDB" id="A0AAP2G8Y3"/>
<sequence length="173" mass="18952">MNDAPDTDPKPQSAPSSGRWMRVLLFASLAVNLAVAGLVAGAVLRQGGGPERDRAPQDASFGRDLGLGPYGRALSKNDKDHLRSVAKEKSAMFRENRKAIRAAVEETVATLREPEFDRARVEAAFANQRRLVGEAQREGHGLLIERLSALSHADRMTFADRLEQAALRGPKRR</sequence>
<organism evidence="3 4">
    <name type="scientific">Harenicola maris</name>
    <dbReference type="NCBI Taxonomy" id="2841044"/>
    <lineage>
        <taxon>Bacteria</taxon>
        <taxon>Pseudomonadati</taxon>
        <taxon>Pseudomonadota</taxon>
        <taxon>Alphaproteobacteria</taxon>
        <taxon>Rhodobacterales</taxon>
        <taxon>Paracoccaceae</taxon>
        <taxon>Harenicola</taxon>
    </lineage>
</organism>
<accession>A0AAP2G8Y3</accession>
<gene>
    <name evidence="3" type="ORF">IV417_15430</name>
</gene>
<reference evidence="3 4" key="1">
    <citation type="journal article" date="2021" name="Arch. Microbiol.">
        <title>Harenicola maris gen. nov., sp. nov. isolated from the Sea of Japan shallow sediments.</title>
        <authorList>
            <person name="Romanenko L.A."/>
            <person name="Kurilenko V.V."/>
            <person name="Chernysheva N.Y."/>
            <person name="Tekutyeva L.A."/>
            <person name="Velansky P.V."/>
            <person name="Svetashev V.I."/>
            <person name="Isaeva M.P."/>
        </authorList>
    </citation>
    <scope>NUCLEOTIDE SEQUENCE [LARGE SCALE GENOMIC DNA]</scope>
    <source>
        <strain evidence="3 4">KMM 3653</strain>
    </source>
</reference>
<dbReference type="RefSeq" id="WP_327795001.1">
    <property type="nucleotide sequence ID" value="NZ_JADQAZ010000003.1"/>
</dbReference>